<keyword evidence="3" id="KW-1185">Reference proteome</keyword>
<dbReference type="PANTHER" id="PTHR14534:SF3">
    <property type="entry name" value="GID COMPLEX SUBUNIT 4 HOMOLOG"/>
    <property type="match status" value="1"/>
</dbReference>
<dbReference type="PANTHER" id="PTHR14534">
    <property type="entry name" value="VACUOLAR IMPORT AND DEGRADATION PROTEIN 24"/>
    <property type="match status" value="1"/>
</dbReference>
<evidence type="ECO:0000313" key="3">
    <source>
        <dbReference type="Proteomes" id="UP001448207"/>
    </source>
</evidence>
<protein>
    <submittedName>
        <fullName evidence="2">Vacuolar import and degradation protein-domain-containing protein</fullName>
    </submittedName>
</protein>
<evidence type="ECO:0000313" key="2">
    <source>
        <dbReference type="EMBL" id="KAL0096705.1"/>
    </source>
</evidence>
<sequence>MTKPSIHTSCAQCQKISKTCEHTKKPQTIKSPKCHSPLFVYRKEDDPWVDISDRRIPNSQLGSLYSGSRFKGKQKCGDNEYEVLVELKQVNIKESLLCGYLYIKGLTSELSELTTYFEGEIIGPKYSFLTRKWHAVQDIDRQHWELFEPFKPLIDCFNKEDFVYDPIDNDMVYMRWKERFLVPNHHINNIDGASFAGFYYIAYQRSTDKITGFYFYHLNIERFQALTLENVNQHCLDSFEFR</sequence>
<dbReference type="EMBL" id="JBCLYO010000001">
    <property type="protein sequence ID" value="KAL0096705.1"/>
    <property type="molecule type" value="Genomic_DNA"/>
</dbReference>
<dbReference type="Proteomes" id="UP001448207">
    <property type="component" value="Unassembled WGS sequence"/>
</dbReference>
<reference evidence="2 3" key="1">
    <citation type="submission" date="2024-04" db="EMBL/GenBank/DDBJ databases">
        <title>Symmetric and asymmetric DNA N6-adenine methylation regulates different biological responses in Mucorales.</title>
        <authorList>
            <consortium name="Lawrence Berkeley National Laboratory"/>
            <person name="Lax C."/>
            <person name="Mondo S.J."/>
            <person name="Osorio-Concepcion M."/>
            <person name="Muszewska A."/>
            <person name="Corrochano-Luque M."/>
            <person name="Gutierrez G."/>
            <person name="Riley R."/>
            <person name="Lipzen A."/>
            <person name="Guo J."/>
            <person name="Hundley H."/>
            <person name="Amirebrahimi M."/>
            <person name="Ng V."/>
            <person name="Lorenzo-Gutierrez D."/>
            <person name="Binder U."/>
            <person name="Yang J."/>
            <person name="Song Y."/>
            <person name="Canovas D."/>
            <person name="Navarro E."/>
            <person name="Freitag M."/>
            <person name="Gabaldon T."/>
            <person name="Grigoriev I.V."/>
            <person name="Corrochano L.M."/>
            <person name="Nicolas F.E."/>
            <person name="Garre V."/>
        </authorList>
    </citation>
    <scope>NUCLEOTIDE SEQUENCE [LARGE SCALE GENOMIC DNA]</scope>
    <source>
        <strain evidence="2 3">L51</strain>
    </source>
</reference>
<dbReference type="InterPro" id="IPR018618">
    <property type="entry name" value="GID4/10-like"/>
</dbReference>
<proteinExistence type="inferred from homology"/>
<gene>
    <name evidence="2" type="ORF">J3Q64DRAFT_1631717</name>
</gene>
<evidence type="ECO:0000256" key="1">
    <source>
        <dbReference type="ARBA" id="ARBA00061469"/>
    </source>
</evidence>
<organism evidence="2 3">
    <name type="scientific">Phycomyces blakesleeanus</name>
    <dbReference type="NCBI Taxonomy" id="4837"/>
    <lineage>
        <taxon>Eukaryota</taxon>
        <taxon>Fungi</taxon>
        <taxon>Fungi incertae sedis</taxon>
        <taxon>Mucoromycota</taxon>
        <taxon>Mucoromycotina</taxon>
        <taxon>Mucoromycetes</taxon>
        <taxon>Mucorales</taxon>
        <taxon>Phycomycetaceae</taxon>
        <taxon>Phycomyces</taxon>
    </lineage>
</organism>
<comment type="similarity">
    <text evidence="1">Belongs to the GID4/VID24 family.</text>
</comment>
<accession>A0ABR3BCX8</accession>
<dbReference type="Pfam" id="PF09783">
    <property type="entry name" value="Vac_ImportDeg"/>
    <property type="match status" value="1"/>
</dbReference>
<name>A0ABR3BCX8_PHYBL</name>
<comment type="caution">
    <text evidence="2">The sequence shown here is derived from an EMBL/GenBank/DDBJ whole genome shotgun (WGS) entry which is preliminary data.</text>
</comment>